<organism evidence="2 3">
    <name type="scientific">Armillaria luteobubalina</name>
    <dbReference type="NCBI Taxonomy" id="153913"/>
    <lineage>
        <taxon>Eukaryota</taxon>
        <taxon>Fungi</taxon>
        <taxon>Dikarya</taxon>
        <taxon>Basidiomycota</taxon>
        <taxon>Agaricomycotina</taxon>
        <taxon>Agaricomycetes</taxon>
        <taxon>Agaricomycetidae</taxon>
        <taxon>Agaricales</taxon>
        <taxon>Marasmiineae</taxon>
        <taxon>Physalacriaceae</taxon>
        <taxon>Armillaria</taxon>
    </lineage>
</organism>
<evidence type="ECO:0000313" key="3">
    <source>
        <dbReference type="Proteomes" id="UP001175228"/>
    </source>
</evidence>
<sequence>MSVRANNTDRITRTRSQTPGATETPLSARTSSTPSARTSAAPSARANSTAKLRPSAQGAGGTTEGTTNPRAKQAPAAKKSKNQKVDSTPALETGDGVLAEAAIEGEKTIATNTVEEAAAQIDTVPGDARDEEIIHRAQESNEMLTTTPLLKDNDHLEGVWPTTNAEKAGDLTQKRKSEASESETTLIPGQNQFAPLVELTEPPQKRARSESLEDQGTEVADEDDDNLASGSYVPEMDYDDGVTHNDHIVPPTDVRALTAKAPKALVSRPMAQPPARLNPFAR</sequence>
<comment type="caution">
    <text evidence="2">The sequence shown here is derived from an EMBL/GenBank/DDBJ whole genome shotgun (WGS) entry which is preliminary data.</text>
</comment>
<feature type="compositionally biased region" description="Acidic residues" evidence="1">
    <location>
        <begin position="212"/>
        <end position="226"/>
    </location>
</feature>
<feature type="region of interest" description="Disordered" evidence="1">
    <location>
        <begin position="1"/>
        <end position="97"/>
    </location>
</feature>
<feature type="compositionally biased region" description="Basic and acidic residues" evidence="1">
    <location>
        <begin position="167"/>
        <end position="179"/>
    </location>
</feature>
<feature type="compositionally biased region" description="Polar residues" evidence="1">
    <location>
        <begin position="1"/>
        <end position="21"/>
    </location>
</feature>
<dbReference type="AlphaFoldDB" id="A0AA39TPW6"/>
<feature type="compositionally biased region" description="Polar residues" evidence="1">
    <location>
        <begin position="182"/>
        <end position="193"/>
    </location>
</feature>
<name>A0AA39TPW6_9AGAR</name>
<dbReference type="Proteomes" id="UP001175228">
    <property type="component" value="Unassembled WGS sequence"/>
</dbReference>
<feature type="region of interest" description="Disordered" evidence="1">
    <location>
        <begin position="152"/>
        <end position="249"/>
    </location>
</feature>
<proteinExistence type="predicted"/>
<gene>
    <name evidence="2" type="ORF">EDD18DRAFT_1351948</name>
</gene>
<evidence type="ECO:0000313" key="2">
    <source>
        <dbReference type="EMBL" id="KAK0497126.1"/>
    </source>
</evidence>
<reference evidence="2" key="1">
    <citation type="submission" date="2023-06" db="EMBL/GenBank/DDBJ databases">
        <authorList>
            <consortium name="Lawrence Berkeley National Laboratory"/>
            <person name="Ahrendt S."/>
            <person name="Sahu N."/>
            <person name="Indic B."/>
            <person name="Wong-Bajracharya J."/>
            <person name="Merenyi Z."/>
            <person name="Ke H.-M."/>
            <person name="Monk M."/>
            <person name="Kocsube S."/>
            <person name="Drula E."/>
            <person name="Lipzen A."/>
            <person name="Balint B."/>
            <person name="Henrissat B."/>
            <person name="Andreopoulos B."/>
            <person name="Martin F.M."/>
            <person name="Harder C.B."/>
            <person name="Rigling D."/>
            <person name="Ford K.L."/>
            <person name="Foster G.D."/>
            <person name="Pangilinan J."/>
            <person name="Papanicolaou A."/>
            <person name="Barry K."/>
            <person name="LaButti K."/>
            <person name="Viragh M."/>
            <person name="Koriabine M."/>
            <person name="Yan M."/>
            <person name="Riley R."/>
            <person name="Champramary S."/>
            <person name="Plett K.L."/>
            <person name="Tsai I.J."/>
            <person name="Slot J."/>
            <person name="Sipos G."/>
            <person name="Plett J."/>
            <person name="Nagy L.G."/>
            <person name="Grigoriev I.V."/>
        </authorList>
    </citation>
    <scope>NUCLEOTIDE SEQUENCE</scope>
    <source>
        <strain evidence="2">HWK02</strain>
    </source>
</reference>
<evidence type="ECO:0000256" key="1">
    <source>
        <dbReference type="SAM" id="MobiDB-lite"/>
    </source>
</evidence>
<keyword evidence="3" id="KW-1185">Reference proteome</keyword>
<protein>
    <submittedName>
        <fullName evidence="2">Uncharacterized protein</fullName>
    </submittedName>
</protein>
<dbReference type="EMBL" id="JAUEPU010000013">
    <property type="protein sequence ID" value="KAK0497126.1"/>
    <property type="molecule type" value="Genomic_DNA"/>
</dbReference>
<accession>A0AA39TPW6</accession>
<feature type="compositionally biased region" description="Low complexity" evidence="1">
    <location>
        <begin position="24"/>
        <end position="50"/>
    </location>
</feature>